<evidence type="ECO:0000256" key="1">
    <source>
        <dbReference type="SAM" id="SignalP"/>
    </source>
</evidence>
<protein>
    <submittedName>
        <fullName evidence="2">Uncharacterized protein</fullName>
    </submittedName>
</protein>
<reference evidence="2" key="1">
    <citation type="journal article" date="2014" name="Int. J. Syst. Evol. Microbiol.">
        <title>Complete genome sequence of Corynebacterium casei LMG S-19264T (=DSM 44701T), isolated from a smear-ripened cheese.</title>
        <authorList>
            <consortium name="US DOE Joint Genome Institute (JGI-PGF)"/>
            <person name="Walter F."/>
            <person name="Albersmeier A."/>
            <person name="Kalinowski J."/>
            <person name="Ruckert C."/>
        </authorList>
    </citation>
    <scope>NUCLEOTIDE SEQUENCE</scope>
    <source>
        <strain evidence="2">KCTC 42650</strain>
    </source>
</reference>
<reference evidence="2" key="2">
    <citation type="submission" date="2020-09" db="EMBL/GenBank/DDBJ databases">
        <authorList>
            <person name="Sun Q."/>
            <person name="Kim S."/>
        </authorList>
    </citation>
    <scope>NUCLEOTIDE SEQUENCE</scope>
    <source>
        <strain evidence="2">KCTC 42650</strain>
    </source>
</reference>
<feature type="signal peptide" evidence="1">
    <location>
        <begin position="1"/>
        <end position="27"/>
    </location>
</feature>
<dbReference type="EMBL" id="BNCJ01000001">
    <property type="protein sequence ID" value="GHF33409.1"/>
    <property type="molecule type" value="Genomic_DNA"/>
</dbReference>
<dbReference type="AlphaFoldDB" id="A0A8J3GTK8"/>
<proteinExistence type="predicted"/>
<gene>
    <name evidence="2" type="ORF">GCM10017056_01030</name>
</gene>
<feature type="chain" id="PRO_5035252043" evidence="1">
    <location>
        <begin position="28"/>
        <end position="95"/>
    </location>
</feature>
<comment type="caution">
    <text evidence="2">The sequence shown here is derived from an EMBL/GenBank/DDBJ whole genome shotgun (WGS) entry which is preliminary data.</text>
</comment>
<evidence type="ECO:0000313" key="3">
    <source>
        <dbReference type="Proteomes" id="UP000626220"/>
    </source>
</evidence>
<evidence type="ECO:0000313" key="2">
    <source>
        <dbReference type="EMBL" id="GHF33409.1"/>
    </source>
</evidence>
<keyword evidence="1" id="KW-0732">Signal</keyword>
<name>A0A8J3GTK8_9RHOB</name>
<accession>A0A8J3GTK8</accession>
<sequence>MKHARILMLTAAVLALTACDASGPAGAPRLEPPPAGAMRVCRHPTEFLPPPGSGDWEIIAGRIGDELLRCRAEKQVLATWAAGVSAAINARADKR</sequence>
<dbReference type="PROSITE" id="PS51257">
    <property type="entry name" value="PROKAR_LIPOPROTEIN"/>
    <property type="match status" value="1"/>
</dbReference>
<dbReference type="Proteomes" id="UP000626220">
    <property type="component" value="Unassembled WGS sequence"/>
</dbReference>
<organism evidence="2 3">
    <name type="scientific">Seohaeicola zhoushanensis</name>
    <dbReference type="NCBI Taxonomy" id="1569283"/>
    <lineage>
        <taxon>Bacteria</taxon>
        <taxon>Pseudomonadati</taxon>
        <taxon>Pseudomonadota</taxon>
        <taxon>Alphaproteobacteria</taxon>
        <taxon>Rhodobacterales</taxon>
        <taxon>Roseobacteraceae</taxon>
        <taxon>Seohaeicola</taxon>
    </lineage>
</organism>
<keyword evidence="3" id="KW-1185">Reference proteome</keyword>